<name>A0A1J1IER2_9DIPT</name>
<dbReference type="Proteomes" id="UP000183832">
    <property type="component" value="Unassembled WGS sequence"/>
</dbReference>
<sequence length="71" mass="8256">MNGVGTWCGMLKFNNWVHKRLKAPLRVVSQKQSECVTISTENCKPSTLFFCYFKDEIKIRKTSPKKKDSKD</sequence>
<evidence type="ECO:0000313" key="2">
    <source>
        <dbReference type="Proteomes" id="UP000183832"/>
    </source>
</evidence>
<dbReference type="AlphaFoldDB" id="A0A1J1IER2"/>
<accession>A0A1J1IER2</accession>
<evidence type="ECO:0000313" key="1">
    <source>
        <dbReference type="EMBL" id="CRK96929.1"/>
    </source>
</evidence>
<dbReference type="EMBL" id="CVRI01000045">
    <property type="protein sequence ID" value="CRK96929.1"/>
    <property type="molecule type" value="Genomic_DNA"/>
</dbReference>
<protein>
    <submittedName>
        <fullName evidence="1">CLUMA_CG010415, isoform A</fullName>
    </submittedName>
</protein>
<organism evidence="1 2">
    <name type="scientific">Clunio marinus</name>
    <dbReference type="NCBI Taxonomy" id="568069"/>
    <lineage>
        <taxon>Eukaryota</taxon>
        <taxon>Metazoa</taxon>
        <taxon>Ecdysozoa</taxon>
        <taxon>Arthropoda</taxon>
        <taxon>Hexapoda</taxon>
        <taxon>Insecta</taxon>
        <taxon>Pterygota</taxon>
        <taxon>Neoptera</taxon>
        <taxon>Endopterygota</taxon>
        <taxon>Diptera</taxon>
        <taxon>Nematocera</taxon>
        <taxon>Chironomoidea</taxon>
        <taxon>Chironomidae</taxon>
        <taxon>Clunio</taxon>
    </lineage>
</organism>
<gene>
    <name evidence="1" type="ORF">CLUMA_CG010415</name>
</gene>
<reference evidence="1 2" key="1">
    <citation type="submission" date="2015-04" db="EMBL/GenBank/DDBJ databases">
        <authorList>
            <person name="Syromyatnikov M.Y."/>
            <person name="Popov V.N."/>
        </authorList>
    </citation>
    <scope>NUCLEOTIDE SEQUENCE [LARGE SCALE GENOMIC DNA]</scope>
</reference>
<proteinExistence type="predicted"/>
<keyword evidence="2" id="KW-1185">Reference proteome</keyword>